<dbReference type="Gene3D" id="3.40.190.10">
    <property type="entry name" value="Periplasmic binding protein-like II"/>
    <property type="match status" value="2"/>
</dbReference>
<dbReference type="SUPFAM" id="SSF46785">
    <property type="entry name" value="Winged helix' DNA-binding domain"/>
    <property type="match status" value="1"/>
</dbReference>
<dbReference type="Pfam" id="PF03466">
    <property type="entry name" value="LysR_substrate"/>
    <property type="match status" value="1"/>
</dbReference>
<keyword evidence="3" id="KW-0238">DNA-binding</keyword>
<dbReference type="Proteomes" id="UP000218810">
    <property type="component" value="Unassembled WGS sequence"/>
</dbReference>
<comment type="caution">
    <text evidence="7">The sequence shown here is derived from an EMBL/GenBank/DDBJ whole genome shotgun (WGS) entry which is preliminary data.</text>
</comment>
<evidence type="ECO:0000256" key="3">
    <source>
        <dbReference type="ARBA" id="ARBA00023125"/>
    </source>
</evidence>
<dbReference type="PANTHER" id="PTHR30346:SF28">
    <property type="entry name" value="HTH-TYPE TRANSCRIPTIONAL REGULATOR CYNR"/>
    <property type="match status" value="1"/>
</dbReference>
<comment type="similarity">
    <text evidence="1">Belongs to the LysR transcriptional regulatory family.</text>
</comment>
<dbReference type="Pfam" id="PF00126">
    <property type="entry name" value="HTH_1"/>
    <property type="match status" value="1"/>
</dbReference>
<dbReference type="GO" id="GO:0032993">
    <property type="term" value="C:protein-DNA complex"/>
    <property type="evidence" value="ECO:0007669"/>
    <property type="project" value="TreeGrafter"/>
</dbReference>
<evidence type="ECO:0000256" key="4">
    <source>
        <dbReference type="ARBA" id="ARBA00023159"/>
    </source>
</evidence>
<evidence type="ECO:0000256" key="5">
    <source>
        <dbReference type="ARBA" id="ARBA00023163"/>
    </source>
</evidence>
<accession>A0A2A2WLA3</accession>
<dbReference type="PANTHER" id="PTHR30346">
    <property type="entry name" value="TRANSCRIPTIONAL DUAL REGULATOR HCAR-RELATED"/>
    <property type="match status" value="1"/>
</dbReference>
<keyword evidence="4" id="KW-0010">Activator</keyword>
<evidence type="ECO:0000259" key="6">
    <source>
        <dbReference type="PROSITE" id="PS50931"/>
    </source>
</evidence>
<organism evidence="7 8">
    <name type="scientific">Dietzia natronolimnaea</name>
    <dbReference type="NCBI Taxonomy" id="161920"/>
    <lineage>
        <taxon>Bacteria</taxon>
        <taxon>Bacillati</taxon>
        <taxon>Actinomycetota</taxon>
        <taxon>Actinomycetes</taxon>
        <taxon>Mycobacteriales</taxon>
        <taxon>Dietziaceae</taxon>
        <taxon>Dietzia</taxon>
    </lineage>
</organism>
<dbReference type="GO" id="GO:0003677">
    <property type="term" value="F:DNA binding"/>
    <property type="evidence" value="ECO:0007669"/>
    <property type="project" value="UniProtKB-KW"/>
</dbReference>
<keyword evidence="2" id="KW-0805">Transcription regulation</keyword>
<dbReference type="GO" id="GO:0003700">
    <property type="term" value="F:DNA-binding transcription factor activity"/>
    <property type="evidence" value="ECO:0007669"/>
    <property type="project" value="InterPro"/>
</dbReference>
<dbReference type="InterPro" id="IPR036388">
    <property type="entry name" value="WH-like_DNA-bd_sf"/>
</dbReference>
<reference evidence="8" key="1">
    <citation type="submission" date="2017-09" db="EMBL/GenBank/DDBJ databases">
        <authorList>
            <person name="Zhang Y."/>
            <person name="Huang X."/>
            <person name="Liu J."/>
            <person name="Lu L."/>
            <person name="Peng K."/>
        </authorList>
    </citation>
    <scope>NUCLEOTIDE SEQUENCE [LARGE SCALE GENOMIC DNA]</scope>
    <source>
        <strain evidence="8">S-XJ-1</strain>
    </source>
</reference>
<dbReference type="OrthoDB" id="9803735at2"/>
<evidence type="ECO:0000256" key="2">
    <source>
        <dbReference type="ARBA" id="ARBA00023015"/>
    </source>
</evidence>
<keyword evidence="8" id="KW-1185">Reference proteome</keyword>
<evidence type="ECO:0000313" key="7">
    <source>
        <dbReference type="EMBL" id="PAY21977.1"/>
    </source>
</evidence>
<protein>
    <submittedName>
        <fullName evidence="7">LysR family transcriptional regulator</fullName>
    </submittedName>
</protein>
<dbReference type="InterPro" id="IPR000847">
    <property type="entry name" value="LysR_HTH_N"/>
</dbReference>
<dbReference type="PROSITE" id="PS50931">
    <property type="entry name" value="HTH_LYSR"/>
    <property type="match status" value="1"/>
</dbReference>
<dbReference type="Gene3D" id="1.10.10.10">
    <property type="entry name" value="Winged helix-like DNA-binding domain superfamily/Winged helix DNA-binding domain"/>
    <property type="match status" value="1"/>
</dbReference>
<evidence type="ECO:0000256" key="1">
    <source>
        <dbReference type="ARBA" id="ARBA00009437"/>
    </source>
</evidence>
<dbReference type="AlphaFoldDB" id="A0A2A2WLA3"/>
<feature type="domain" description="HTH lysR-type" evidence="6">
    <location>
        <begin position="11"/>
        <end position="65"/>
    </location>
</feature>
<gene>
    <name evidence="7" type="ORF">CEY15_15785</name>
</gene>
<dbReference type="InterPro" id="IPR005119">
    <property type="entry name" value="LysR_subst-bd"/>
</dbReference>
<evidence type="ECO:0000313" key="8">
    <source>
        <dbReference type="Proteomes" id="UP000218810"/>
    </source>
</evidence>
<keyword evidence="5" id="KW-0804">Transcription</keyword>
<name>A0A2A2WLA3_9ACTN</name>
<proteinExistence type="inferred from homology"/>
<dbReference type="RefSeq" id="WP_095719231.1">
    <property type="nucleotide sequence ID" value="NZ_NTGA01000033.1"/>
</dbReference>
<dbReference type="EMBL" id="NTGA01000033">
    <property type="protein sequence ID" value="PAY21977.1"/>
    <property type="molecule type" value="Genomic_DNA"/>
</dbReference>
<sequence length="309" mass="34016">MDHWTNRLAPQLRALVELAACNGHMTQAAAALGVPQSSMSRRIHALEVELHVPLLIHDGRIVRLTAAAERLAQQVREPLRQLDLAIDDVTGEADPDQGTVRFGFPLTMGSGRVPDLLAAFRHHHPGIKVLLKQAHGSALSADLLAGDLDLAVVIPAPERLRHMRIGTQQIQVAVPDDHRLAALKHVRLADLKNETFIANPPSYNLRQLTETWCREAGYTPDIAFEVTEFATIRELVSRGLGIALLPHDERIPPGLTELPLTGSRYCRDVTLAWGATTEAPPTRRLSSFLLHHLDSRDNPASTAYSQADR</sequence>
<dbReference type="SUPFAM" id="SSF53850">
    <property type="entry name" value="Periplasmic binding protein-like II"/>
    <property type="match status" value="1"/>
</dbReference>
<dbReference type="InterPro" id="IPR036390">
    <property type="entry name" value="WH_DNA-bd_sf"/>
</dbReference>